<dbReference type="Pfam" id="PF11021">
    <property type="entry name" value="DUF2613"/>
    <property type="match status" value="1"/>
</dbReference>
<dbReference type="OrthoDB" id="4630181at2"/>
<dbReference type="STRING" id="28445.BHQ20_24200"/>
<evidence type="ECO:0000256" key="2">
    <source>
        <dbReference type="SAM" id="Phobius"/>
    </source>
</evidence>
<proteinExistence type="predicted"/>
<gene>
    <name evidence="3" type="ORF">BST27_09995</name>
</gene>
<dbReference type="InterPro" id="IPR022566">
    <property type="entry name" value="DUF2613"/>
</dbReference>
<comment type="caution">
    <text evidence="3">The sequence shown here is derived from an EMBL/GenBank/DDBJ whole genome shotgun (WGS) entry which is preliminary data.</text>
</comment>
<dbReference type="EMBL" id="MVHT01000021">
    <property type="protein sequence ID" value="ORB06874.1"/>
    <property type="molecule type" value="Genomic_DNA"/>
</dbReference>
<keyword evidence="2" id="KW-1133">Transmembrane helix</keyword>
<evidence type="ECO:0000256" key="1">
    <source>
        <dbReference type="SAM" id="MobiDB-lite"/>
    </source>
</evidence>
<protein>
    <submittedName>
        <fullName evidence="3">DUF2613 domain-containing protein</fullName>
    </submittedName>
</protein>
<feature type="region of interest" description="Disordered" evidence="1">
    <location>
        <begin position="35"/>
        <end position="57"/>
    </location>
</feature>
<dbReference type="AlphaFoldDB" id="A0A1E3S8R3"/>
<keyword evidence="2" id="KW-0472">Membrane</keyword>
<name>A0A1E3S8R3_MYCIE</name>
<feature type="compositionally biased region" description="Polar residues" evidence="1">
    <location>
        <begin position="43"/>
        <end position="57"/>
    </location>
</feature>
<keyword evidence="4" id="KW-1185">Reference proteome</keyword>
<dbReference type="Proteomes" id="UP000192739">
    <property type="component" value="Unassembled WGS sequence"/>
</dbReference>
<keyword evidence="2" id="KW-0812">Transmembrane</keyword>
<reference evidence="3 4" key="1">
    <citation type="submission" date="2017-02" db="EMBL/GenBank/DDBJ databases">
        <title>The new phylogeny of genus Mycobacterium.</title>
        <authorList>
            <person name="Tortoli E."/>
            <person name="Trovato A."/>
            <person name="Cirillo D.M."/>
        </authorList>
    </citation>
    <scope>NUCLEOTIDE SEQUENCE [LARGE SCALE GENOMIC DNA]</scope>
    <source>
        <strain evidence="3 4">DSM 44049</strain>
    </source>
</reference>
<evidence type="ECO:0000313" key="4">
    <source>
        <dbReference type="Proteomes" id="UP000192739"/>
    </source>
</evidence>
<feature type="transmembrane region" description="Helical" evidence="2">
    <location>
        <begin position="6"/>
        <end position="30"/>
    </location>
</feature>
<organism evidence="3 4">
    <name type="scientific">Mycobacterium intermedium</name>
    <dbReference type="NCBI Taxonomy" id="28445"/>
    <lineage>
        <taxon>Bacteria</taxon>
        <taxon>Bacillati</taxon>
        <taxon>Actinomycetota</taxon>
        <taxon>Actinomycetes</taxon>
        <taxon>Mycobacteriales</taxon>
        <taxon>Mycobacteriaceae</taxon>
        <taxon>Mycobacterium</taxon>
        <taxon>Mycobacterium simiae complex</taxon>
    </lineage>
</organism>
<accession>A0A1E3S8R3</accession>
<sequence length="57" mass="5990">MNRIVAPVGASVVIGLLLGAFAIFGITLLVEQNEKPHVPPGDPSSSILNRTEYGSRS</sequence>
<evidence type="ECO:0000313" key="3">
    <source>
        <dbReference type="EMBL" id="ORB06874.1"/>
    </source>
</evidence>
<dbReference type="RefSeq" id="WP_069421701.1">
    <property type="nucleotide sequence ID" value="NZ_CBCRZH010000048.1"/>
</dbReference>